<dbReference type="EMBL" id="FOYI01000010">
    <property type="protein sequence ID" value="SFR15615.1"/>
    <property type="molecule type" value="Genomic_DNA"/>
</dbReference>
<dbReference type="RefSeq" id="WP_092081676.1">
    <property type="nucleotide sequence ID" value="NZ_FOYI01000010.1"/>
</dbReference>
<dbReference type="OrthoDB" id="7874431at2"/>
<protein>
    <recommendedName>
        <fullName evidence="3">Alpha-2,3-sialyltransferase (CST-I)</fullName>
    </recommendedName>
</protein>
<keyword evidence="2" id="KW-1185">Reference proteome</keyword>
<dbReference type="SUPFAM" id="SSF102414">
    <property type="entry name" value="Alpha-2,3/8-sialyltransferase CstII"/>
    <property type="match status" value="1"/>
</dbReference>
<evidence type="ECO:0008006" key="3">
    <source>
        <dbReference type="Google" id="ProtNLM"/>
    </source>
</evidence>
<sequence>MTGSSCPALFDADRVVVVAGNGPSLARLTPGRVLASDAVVRTNNFFFEPECYLGLRVDLAVMSGDPRVAPFMFETLWRHGRDYDIGAWTGRNPRVVAAGRRRFARQFRPFAYRDAHVERMVEQICARYGRKPTTGTLAVIAAHGAGARRIVMAGFDLHSGARRYIYAPGRNYRALMAASLSQPGPEPHLHDPSLDIEILTALAARDDLSLGVACESSVLRAHLPAAPVRSGPAFQRQLRQAPADWVGRVGAYPISMLRLFRRLRSVTRA</sequence>
<gene>
    <name evidence="1" type="ORF">SAMN04515673_11023</name>
</gene>
<organism evidence="1 2">
    <name type="scientific">Poseidonocella sedimentorum</name>
    <dbReference type="NCBI Taxonomy" id="871652"/>
    <lineage>
        <taxon>Bacteria</taxon>
        <taxon>Pseudomonadati</taxon>
        <taxon>Pseudomonadota</taxon>
        <taxon>Alphaproteobacteria</taxon>
        <taxon>Rhodobacterales</taxon>
        <taxon>Roseobacteraceae</taxon>
        <taxon>Poseidonocella</taxon>
    </lineage>
</organism>
<dbReference type="STRING" id="871652.SAMN04515673_11023"/>
<evidence type="ECO:0000313" key="1">
    <source>
        <dbReference type="EMBL" id="SFR15615.1"/>
    </source>
</evidence>
<dbReference type="InterPro" id="IPR036715">
    <property type="entry name" value="A-2_3-sialylTrfase_sf"/>
</dbReference>
<dbReference type="Proteomes" id="UP000199302">
    <property type="component" value="Unassembled WGS sequence"/>
</dbReference>
<name>A0A1I6ED34_9RHOB</name>
<dbReference type="AlphaFoldDB" id="A0A1I6ED34"/>
<evidence type="ECO:0000313" key="2">
    <source>
        <dbReference type="Proteomes" id="UP000199302"/>
    </source>
</evidence>
<reference evidence="1 2" key="1">
    <citation type="submission" date="2016-10" db="EMBL/GenBank/DDBJ databases">
        <authorList>
            <person name="de Groot N.N."/>
        </authorList>
    </citation>
    <scope>NUCLEOTIDE SEQUENCE [LARGE SCALE GENOMIC DNA]</scope>
    <source>
        <strain evidence="2">KMM 9023,NRIC 0796,JCM 17311,KCTC 23692</strain>
    </source>
</reference>
<dbReference type="Gene3D" id="3.90.1480.10">
    <property type="entry name" value="Alpha-2,3-sialyltransferase"/>
    <property type="match status" value="1"/>
</dbReference>
<proteinExistence type="predicted"/>
<accession>A0A1I6ED34</accession>